<sequence>MKTTENSTNARNTNPEIIVETTINSKIYRAFDYIPPINLMHIFRGNAVIPAIIDTSIKQGWNKAGLKRTVYFADGSTSQETLLTVDAPTSFSYKNEHFTSKVLAALLKRIEGEWLFSDLGNQHTKIRWIYRPVPTNILAKIVVQLVLLKPLRSALQNALEIIKNDLESGQLEKGTTWQTHEQNSNLIQVLKKA</sequence>
<accession>A0ABQ1JRI9</accession>
<comment type="caution">
    <text evidence="1">The sequence shown here is derived from an EMBL/GenBank/DDBJ whole genome shotgun (WGS) entry which is preliminary data.</text>
</comment>
<protein>
    <recommendedName>
        <fullName evidence="3">SRPBCC family protein</fullName>
    </recommendedName>
</protein>
<evidence type="ECO:0000313" key="2">
    <source>
        <dbReference type="Proteomes" id="UP000615760"/>
    </source>
</evidence>
<keyword evidence="2" id="KW-1185">Reference proteome</keyword>
<evidence type="ECO:0008006" key="3">
    <source>
        <dbReference type="Google" id="ProtNLM"/>
    </source>
</evidence>
<proteinExistence type="predicted"/>
<dbReference type="Proteomes" id="UP000615760">
    <property type="component" value="Unassembled WGS sequence"/>
</dbReference>
<dbReference type="RefSeq" id="WP_188620236.1">
    <property type="nucleotide sequence ID" value="NZ_BMJE01000002.1"/>
</dbReference>
<dbReference type="SUPFAM" id="SSF55961">
    <property type="entry name" value="Bet v1-like"/>
    <property type="match status" value="1"/>
</dbReference>
<dbReference type="EMBL" id="BMJE01000002">
    <property type="protein sequence ID" value="GGB72808.1"/>
    <property type="molecule type" value="Genomic_DNA"/>
</dbReference>
<name>A0ABQ1JRI9_9FLAO</name>
<dbReference type="InterPro" id="IPR023393">
    <property type="entry name" value="START-like_dom_sf"/>
</dbReference>
<gene>
    <name evidence="1" type="ORF">GCM10007424_10960</name>
</gene>
<evidence type="ECO:0000313" key="1">
    <source>
        <dbReference type="EMBL" id="GGB72808.1"/>
    </source>
</evidence>
<organism evidence="1 2">
    <name type="scientific">Flavobacterium suaedae</name>
    <dbReference type="NCBI Taxonomy" id="1767027"/>
    <lineage>
        <taxon>Bacteria</taxon>
        <taxon>Pseudomonadati</taxon>
        <taxon>Bacteroidota</taxon>
        <taxon>Flavobacteriia</taxon>
        <taxon>Flavobacteriales</taxon>
        <taxon>Flavobacteriaceae</taxon>
        <taxon>Flavobacterium</taxon>
    </lineage>
</organism>
<reference evidence="2" key="1">
    <citation type="journal article" date="2019" name="Int. J. Syst. Evol. Microbiol.">
        <title>The Global Catalogue of Microorganisms (GCM) 10K type strain sequencing project: providing services to taxonomists for standard genome sequencing and annotation.</title>
        <authorList>
            <consortium name="The Broad Institute Genomics Platform"/>
            <consortium name="The Broad Institute Genome Sequencing Center for Infectious Disease"/>
            <person name="Wu L."/>
            <person name="Ma J."/>
        </authorList>
    </citation>
    <scope>NUCLEOTIDE SEQUENCE [LARGE SCALE GENOMIC DNA]</scope>
    <source>
        <strain evidence="2">CGMCC 1.15461</strain>
    </source>
</reference>
<dbReference type="Gene3D" id="3.30.530.20">
    <property type="match status" value="1"/>
</dbReference>